<dbReference type="AlphaFoldDB" id="A0A5B7H053"/>
<comment type="caution">
    <text evidence="2">The sequence shown here is derived from an EMBL/GenBank/DDBJ whole genome shotgun (WGS) entry which is preliminary data.</text>
</comment>
<organism evidence="2 3">
    <name type="scientific">Portunus trituberculatus</name>
    <name type="common">Swimming crab</name>
    <name type="synonym">Neptunus trituberculatus</name>
    <dbReference type="NCBI Taxonomy" id="210409"/>
    <lineage>
        <taxon>Eukaryota</taxon>
        <taxon>Metazoa</taxon>
        <taxon>Ecdysozoa</taxon>
        <taxon>Arthropoda</taxon>
        <taxon>Crustacea</taxon>
        <taxon>Multicrustacea</taxon>
        <taxon>Malacostraca</taxon>
        <taxon>Eumalacostraca</taxon>
        <taxon>Eucarida</taxon>
        <taxon>Decapoda</taxon>
        <taxon>Pleocyemata</taxon>
        <taxon>Brachyura</taxon>
        <taxon>Eubrachyura</taxon>
        <taxon>Portunoidea</taxon>
        <taxon>Portunidae</taxon>
        <taxon>Portuninae</taxon>
        <taxon>Portunus</taxon>
    </lineage>
</organism>
<feature type="compositionally biased region" description="Basic and acidic residues" evidence="1">
    <location>
        <begin position="28"/>
        <end position="44"/>
    </location>
</feature>
<gene>
    <name evidence="2" type="ORF">E2C01_058558</name>
</gene>
<feature type="compositionally biased region" description="Basic and acidic residues" evidence="1">
    <location>
        <begin position="7"/>
        <end position="16"/>
    </location>
</feature>
<dbReference type="Proteomes" id="UP000324222">
    <property type="component" value="Unassembled WGS sequence"/>
</dbReference>
<sequence length="106" mass="12079">MLSHDAISQEKSDRVKPWHAWPTPGADLTRKENSETRRSVEQGRGRKGRGNTAISREHRFVNTKPRAKAKRRHERARDGKSKGWGGQGTTEASQTHRWLAKRASLI</sequence>
<evidence type="ECO:0000256" key="1">
    <source>
        <dbReference type="SAM" id="MobiDB-lite"/>
    </source>
</evidence>
<reference evidence="2 3" key="1">
    <citation type="submission" date="2019-05" db="EMBL/GenBank/DDBJ databases">
        <title>Another draft genome of Portunus trituberculatus and its Hox gene families provides insights of decapod evolution.</title>
        <authorList>
            <person name="Jeong J.-H."/>
            <person name="Song I."/>
            <person name="Kim S."/>
            <person name="Choi T."/>
            <person name="Kim D."/>
            <person name="Ryu S."/>
            <person name="Kim W."/>
        </authorList>
    </citation>
    <scope>NUCLEOTIDE SEQUENCE [LARGE SCALE GENOMIC DNA]</scope>
    <source>
        <tissue evidence="2">Muscle</tissue>
    </source>
</reference>
<keyword evidence="3" id="KW-1185">Reference proteome</keyword>
<evidence type="ECO:0000313" key="2">
    <source>
        <dbReference type="EMBL" id="MPC64442.1"/>
    </source>
</evidence>
<name>A0A5B7H053_PORTR</name>
<accession>A0A5B7H053</accession>
<protein>
    <submittedName>
        <fullName evidence="2">Uncharacterized protein</fullName>
    </submittedName>
</protein>
<feature type="compositionally biased region" description="Basic residues" evidence="1">
    <location>
        <begin position="65"/>
        <end position="74"/>
    </location>
</feature>
<proteinExistence type="predicted"/>
<dbReference type="EMBL" id="VSRR010022102">
    <property type="protein sequence ID" value="MPC64442.1"/>
    <property type="molecule type" value="Genomic_DNA"/>
</dbReference>
<evidence type="ECO:0000313" key="3">
    <source>
        <dbReference type="Proteomes" id="UP000324222"/>
    </source>
</evidence>
<feature type="region of interest" description="Disordered" evidence="1">
    <location>
        <begin position="1"/>
        <end position="106"/>
    </location>
</feature>